<name>A0ACC2LRW5_PERAE</name>
<gene>
    <name evidence="1" type="ORF">MRB53_010488</name>
</gene>
<proteinExistence type="predicted"/>
<protein>
    <submittedName>
        <fullName evidence="1">Uncharacterized protein</fullName>
    </submittedName>
</protein>
<organism evidence="1 2">
    <name type="scientific">Persea americana</name>
    <name type="common">Avocado</name>
    <dbReference type="NCBI Taxonomy" id="3435"/>
    <lineage>
        <taxon>Eukaryota</taxon>
        <taxon>Viridiplantae</taxon>
        <taxon>Streptophyta</taxon>
        <taxon>Embryophyta</taxon>
        <taxon>Tracheophyta</taxon>
        <taxon>Spermatophyta</taxon>
        <taxon>Magnoliopsida</taxon>
        <taxon>Magnoliidae</taxon>
        <taxon>Laurales</taxon>
        <taxon>Lauraceae</taxon>
        <taxon>Persea</taxon>
    </lineage>
</organism>
<evidence type="ECO:0000313" key="1">
    <source>
        <dbReference type="EMBL" id="KAJ8636221.1"/>
    </source>
</evidence>
<dbReference type="Proteomes" id="UP001234297">
    <property type="component" value="Chromosome 3"/>
</dbReference>
<sequence length="268" mass="30012">MRPSNSMLFSHCQVKISIPKNPSLSWFGSAFFSSTWVGRLGPVSEIWDHIHITGILAIEKCHQEALSVWNYLKEHLFLVSSCKGNQRDNSCRFGSFNYLERDGGFQSGEGGSSQAAIVYRPSSSVTTTSLLTGLPEFSQLGWGHWFTLRDLELATNCFSMENVLGEGGYGIVYHGQLGNGTPVAVKRILDKLGEAEKEFRVEVDAIGHVRHRNLVRLLGYCMEGTQRILVYEYVNNGNLEQWLHGAMCQRGYLTWEARMKVLLGTAKA</sequence>
<comment type="caution">
    <text evidence="1">The sequence shown here is derived from an EMBL/GenBank/DDBJ whole genome shotgun (WGS) entry which is preliminary data.</text>
</comment>
<evidence type="ECO:0000313" key="2">
    <source>
        <dbReference type="Proteomes" id="UP001234297"/>
    </source>
</evidence>
<keyword evidence="2" id="KW-1185">Reference proteome</keyword>
<dbReference type="EMBL" id="CM056811">
    <property type="protein sequence ID" value="KAJ8636221.1"/>
    <property type="molecule type" value="Genomic_DNA"/>
</dbReference>
<accession>A0ACC2LRW5</accession>
<reference evidence="1 2" key="1">
    <citation type="journal article" date="2022" name="Hortic Res">
        <title>A haplotype resolved chromosomal level avocado genome allows analysis of novel avocado genes.</title>
        <authorList>
            <person name="Nath O."/>
            <person name="Fletcher S.J."/>
            <person name="Hayward A."/>
            <person name="Shaw L.M."/>
            <person name="Masouleh A.K."/>
            <person name="Furtado A."/>
            <person name="Henry R.J."/>
            <person name="Mitter N."/>
        </authorList>
    </citation>
    <scope>NUCLEOTIDE SEQUENCE [LARGE SCALE GENOMIC DNA]</scope>
    <source>
        <strain evidence="2">cv. Hass</strain>
    </source>
</reference>